<evidence type="ECO:0000313" key="6">
    <source>
        <dbReference type="EMBL" id="GAA50290.1"/>
    </source>
</evidence>
<reference evidence="6" key="1">
    <citation type="journal article" date="2011" name="Genome Biol.">
        <title>The draft genome of the carcinogenic human liver fluke Clonorchis sinensis.</title>
        <authorList>
            <person name="Wang X."/>
            <person name="Chen W."/>
            <person name="Huang Y."/>
            <person name="Sun J."/>
            <person name="Men J."/>
            <person name="Liu H."/>
            <person name="Luo F."/>
            <person name="Guo L."/>
            <person name="Lv X."/>
            <person name="Deng C."/>
            <person name="Zhou C."/>
            <person name="Fan Y."/>
            <person name="Li X."/>
            <person name="Huang L."/>
            <person name="Hu Y."/>
            <person name="Liang C."/>
            <person name="Hu X."/>
            <person name="Xu J."/>
            <person name="Yu X."/>
        </authorList>
    </citation>
    <scope>NUCLEOTIDE SEQUENCE [LARGE SCALE GENOMIC DNA]</scope>
    <source>
        <strain evidence="6">Henan</strain>
    </source>
</reference>
<evidence type="ECO:0000256" key="4">
    <source>
        <dbReference type="ARBA" id="ARBA00023128"/>
    </source>
</evidence>
<evidence type="ECO:0000256" key="2">
    <source>
        <dbReference type="ARBA" id="ARBA00008231"/>
    </source>
</evidence>
<evidence type="ECO:0000256" key="5">
    <source>
        <dbReference type="ARBA" id="ARBA00023186"/>
    </source>
</evidence>
<keyword evidence="7" id="KW-1185">Reference proteome</keyword>
<dbReference type="PANTHER" id="PTHR21013">
    <property type="entry name" value="ATP SYNTHASE MITOCHONDRIAL F1 COMPLEX ASSEMBLY FACTOR 2/ATP12 PROTEIN, MITOCHONDRIAL PRECURSOR"/>
    <property type="match status" value="1"/>
</dbReference>
<dbReference type="Gene3D" id="1.10.3580.10">
    <property type="entry name" value="ATP12 ATPase"/>
    <property type="match status" value="1"/>
</dbReference>
<comment type="similarity">
    <text evidence="2">Belongs to the ATP12 family.</text>
</comment>
<keyword evidence="5" id="KW-0143">Chaperone</keyword>
<evidence type="ECO:0000256" key="1">
    <source>
        <dbReference type="ARBA" id="ARBA00004173"/>
    </source>
</evidence>
<evidence type="ECO:0000313" key="7">
    <source>
        <dbReference type="Proteomes" id="UP000008909"/>
    </source>
</evidence>
<dbReference type="PANTHER" id="PTHR21013:SF10">
    <property type="entry name" value="ATP SYNTHASE MITOCHONDRIAL F1 COMPLEX ASSEMBLY FACTOR 2"/>
    <property type="match status" value="1"/>
</dbReference>
<dbReference type="GO" id="GO:0005739">
    <property type="term" value="C:mitochondrion"/>
    <property type="evidence" value="ECO:0007669"/>
    <property type="project" value="UniProtKB-SubCell"/>
</dbReference>
<sequence length="600" mass="68621">MNYGQVIRLGMVVAIPSSRRRTWVRGQLRTRTSWTAVRNNKQPKVVTIPNQRLLDPGFQMADKNLVDMEYTDMALIFKKEEKAHLFLNELISHPILCTLRLQSVEWITANRASKPVIAEVRSLGIRGNGMRSVKLDATCPVSTHSTVTADFIKKTIQYIRNALLIRLLKILRITNIHVSRYLEYRSNWNMRDLVRHIQLPQNITNGRFSWVPVCIFVEDDDHNFIFGRTYNFTNSGFIIGTVINVNTYSICVRNLPEIFFFALPSILLVTYLKLKNLTNRAPNIDIAMQFRRAPTFTSFQVVANVVFRNLFSGEQDLVYEVQLDKRKLRTPGGNTLLIPNEALALAVAVEWDSQKDTIKRHSMHLVLLDWRPEIKPLDVVQSIMQYADTDTICFRVQEPDDLVHLQNASWDPVLHWVAEHYRIQPYLTNSLTGTPVMSSADRDVLKQNLLGNTRWALIGTQSCVENLKSVFLTLAVLDGFCSAVKAAELSQLEQLFQASCLPQVFLWFHETYRTIHKAAENSSTDHDWFHPSWSSSGSSASRCEASYVMRQNRTNAIFQTQCQFQNGVIIKIPSKIVRNLHSDTNSAVAKPVRTDDNSNP</sequence>
<proteinExistence type="inferred from homology"/>
<dbReference type="Gene3D" id="3.30.2180.10">
    <property type="entry name" value="ATP12-like"/>
    <property type="match status" value="1"/>
</dbReference>
<name>G7YBF6_CLOSI</name>
<keyword evidence="3" id="KW-0809">Transit peptide</keyword>
<dbReference type="GO" id="GO:0033615">
    <property type="term" value="P:mitochondrial proton-transporting ATP synthase complex assembly"/>
    <property type="evidence" value="ECO:0007669"/>
    <property type="project" value="TreeGrafter"/>
</dbReference>
<dbReference type="Pfam" id="PF07542">
    <property type="entry name" value="ATP12"/>
    <property type="match status" value="1"/>
</dbReference>
<dbReference type="InterPro" id="IPR011419">
    <property type="entry name" value="ATP12_ATP_synth-F1-assembly"/>
</dbReference>
<dbReference type="InterPro" id="IPR042272">
    <property type="entry name" value="ATP12_ATP_synth-F1-assembly_N"/>
</dbReference>
<evidence type="ECO:0000256" key="3">
    <source>
        <dbReference type="ARBA" id="ARBA00022946"/>
    </source>
</evidence>
<dbReference type="Proteomes" id="UP000008909">
    <property type="component" value="Unassembled WGS sequence"/>
</dbReference>
<dbReference type="AlphaFoldDB" id="G7YBF6"/>
<protein>
    <submittedName>
        <fullName evidence="6">ATP synthase mitochondrial F1 complex assembly factor 2</fullName>
    </submittedName>
</protein>
<dbReference type="SUPFAM" id="SSF160909">
    <property type="entry name" value="ATP12-like"/>
    <property type="match status" value="1"/>
</dbReference>
<comment type="subcellular location">
    <subcellularLocation>
        <location evidence="1">Mitochondrion</location>
    </subcellularLocation>
</comment>
<dbReference type="InterPro" id="IPR023335">
    <property type="entry name" value="ATP12_ortho_dom_sf"/>
</dbReference>
<reference key="2">
    <citation type="submission" date="2011-10" db="EMBL/GenBank/DDBJ databases">
        <title>The genome and transcriptome sequence of Clonorchis sinensis provide insights into the carcinogenic liver fluke.</title>
        <authorList>
            <person name="Wang X."/>
            <person name="Huang Y."/>
            <person name="Chen W."/>
            <person name="Liu H."/>
            <person name="Guo L."/>
            <person name="Chen Y."/>
            <person name="Luo F."/>
            <person name="Zhou W."/>
            <person name="Sun J."/>
            <person name="Mao Q."/>
            <person name="Liang P."/>
            <person name="Zhou C."/>
            <person name="Tian Y."/>
            <person name="Men J."/>
            <person name="Lv X."/>
            <person name="Huang L."/>
            <person name="Zhou J."/>
            <person name="Hu Y."/>
            <person name="Li R."/>
            <person name="Zhang F."/>
            <person name="Lei H."/>
            <person name="Li X."/>
            <person name="Hu X."/>
            <person name="Liang C."/>
            <person name="Xu J."/>
            <person name="Wu Z."/>
            <person name="Yu X."/>
        </authorList>
    </citation>
    <scope>NUCLEOTIDE SEQUENCE</scope>
    <source>
        <strain>Henan</strain>
    </source>
</reference>
<accession>G7YBF6</accession>
<organism evidence="6 7">
    <name type="scientific">Clonorchis sinensis</name>
    <name type="common">Chinese liver fluke</name>
    <dbReference type="NCBI Taxonomy" id="79923"/>
    <lineage>
        <taxon>Eukaryota</taxon>
        <taxon>Metazoa</taxon>
        <taxon>Spiralia</taxon>
        <taxon>Lophotrochozoa</taxon>
        <taxon>Platyhelminthes</taxon>
        <taxon>Trematoda</taxon>
        <taxon>Digenea</taxon>
        <taxon>Opisthorchiida</taxon>
        <taxon>Opisthorchiata</taxon>
        <taxon>Opisthorchiidae</taxon>
        <taxon>Clonorchis</taxon>
    </lineage>
</organism>
<gene>
    <name evidence="6" type="ORF">CLF_104334</name>
</gene>
<keyword evidence="4" id="KW-0496">Mitochondrion</keyword>
<dbReference type="EMBL" id="DF143031">
    <property type="protein sequence ID" value="GAA50290.1"/>
    <property type="molecule type" value="Genomic_DNA"/>
</dbReference>